<name>A0A067LA04_JATCU</name>
<organism evidence="2 3">
    <name type="scientific">Jatropha curcas</name>
    <name type="common">Barbados nut</name>
    <dbReference type="NCBI Taxonomy" id="180498"/>
    <lineage>
        <taxon>Eukaryota</taxon>
        <taxon>Viridiplantae</taxon>
        <taxon>Streptophyta</taxon>
        <taxon>Embryophyta</taxon>
        <taxon>Tracheophyta</taxon>
        <taxon>Spermatophyta</taxon>
        <taxon>Magnoliopsida</taxon>
        <taxon>eudicotyledons</taxon>
        <taxon>Gunneridae</taxon>
        <taxon>Pentapetalae</taxon>
        <taxon>rosids</taxon>
        <taxon>fabids</taxon>
        <taxon>Malpighiales</taxon>
        <taxon>Euphorbiaceae</taxon>
        <taxon>Crotonoideae</taxon>
        <taxon>Jatropheae</taxon>
        <taxon>Jatropha</taxon>
    </lineage>
</organism>
<dbReference type="SUPFAM" id="SSF50978">
    <property type="entry name" value="WD40 repeat-like"/>
    <property type="match status" value="1"/>
</dbReference>
<dbReference type="GO" id="GO:0005634">
    <property type="term" value="C:nucleus"/>
    <property type="evidence" value="ECO:0007669"/>
    <property type="project" value="TreeGrafter"/>
</dbReference>
<evidence type="ECO:0000313" key="2">
    <source>
        <dbReference type="EMBL" id="KDP41330.1"/>
    </source>
</evidence>
<gene>
    <name evidence="2" type="ORF">JCGZ_15737</name>
</gene>
<evidence type="ECO:0008006" key="4">
    <source>
        <dbReference type="Google" id="ProtNLM"/>
    </source>
</evidence>
<proteinExistence type="predicted"/>
<dbReference type="Gene3D" id="2.130.10.10">
    <property type="entry name" value="YVTN repeat-like/Quinoprotein amine dehydrogenase"/>
    <property type="match status" value="1"/>
</dbReference>
<feature type="region of interest" description="Disordered" evidence="1">
    <location>
        <begin position="59"/>
        <end position="87"/>
    </location>
</feature>
<dbReference type="InterPro" id="IPR015943">
    <property type="entry name" value="WD40/YVTN_repeat-like_dom_sf"/>
</dbReference>
<dbReference type="OrthoDB" id="1928087at2759"/>
<protein>
    <recommendedName>
        <fullName evidence="4">FYR C-terminal domain-containing protein</fullName>
    </recommendedName>
</protein>
<evidence type="ECO:0000256" key="1">
    <source>
        <dbReference type="SAM" id="MobiDB-lite"/>
    </source>
</evidence>
<sequence>MEIKALGALCPEESPSVHDIDLWAPDTLDFVQDTANSGPRSCDKFTRVIKEEIMATEVADSEELANKPYPKEEMGTSSSHLSSERSDFDSVGQDIAKSMMTVLLPQAIPLLKKTSSKKKRIVSPPENLPSIPALHEENNETGFFVEAQFAGVDHSVLKSSEFTKSNVLDTLDDEQREDHIMDQLILPSNNVEADQPSFGKDAYHPEIEKQLININVKESWVSHVETRGGRDILHDDKMQMNLSKRSQDGDLQFSESILGCMSICKKVPSEVNQDVCKNLVENSLGGEIHSDDFKAASHCNEAVGTSDASAGALGSSVHLLRKDTVTNTGASGIGNISISQPKKVYTRKKVPNTDPMVRKHSPSLLESVGCGKFVDGYIPETTGALLQSEPSYTSFSVDRLHKKELLSADTRVGEQFHDLHTDKTTITSNPVFDSHAHLISQTQKSDCPSEGQNTSNLFVRSTEKPKPHFKVGLVGDETTSDANNPGSEKQGTLFCHNKTLISKEVQGSSELKKQRNLELNNELEDAVEFLGCYFHPMPVLLLLLSRKGNEIYICAVCGLPVDKNRTLFLYKLAVEEPKIGCPYFVGHTSVAWPSSTDIFGREIAFERSGLQLTPDGKCLVLLGNTRTPYCREGRIDCLCSTCTTDCNENSTVKIVQVQDGYVSVLLKLRTTDSLQCILVCEPDHIIAAGESRGLNLWTMNSTWSAPTEEFTITSNDYISPCIMELKRIPECASLVIGHNGFGEFTLWDISRRIFVSRFSTPGTSVCQFCPISWFSWQREVHASNYPNVAAHINRLIDATKVQFSEHSKNHSFPPLKGEDVAIWCLVSTALNTDAQHKYESSASQINPIGWWRLALLVKNTIILGSALDTRVSAIGTSAGHGIIGTLDGLVYMWELLTGDKLGTLHKFKGGSVSCIAADDSGSGVVAVADESGQLLVYHKLKR</sequence>
<dbReference type="InterPro" id="IPR040092">
    <property type="entry name" value="TBRG1"/>
</dbReference>
<dbReference type="STRING" id="180498.A0A067LA04"/>
<dbReference type="GO" id="GO:0051726">
    <property type="term" value="P:regulation of cell cycle"/>
    <property type="evidence" value="ECO:0007669"/>
    <property type="project" value="TreeGrafter"/>
</dbReference>
<dbReference type="AlphaFoldDB" id="A0A067LA04"/>
<evidence type="ECO:0000313" key="3">
    <source>
        <dbReference type="Proteomes" id="UP000027138"/>
    </source>
</evidence>
<dbReference type="InterPro" id="IPR036322">
    <property type="entry name" value="WD40_repeat_dom_sf"/>
</dbReference>
<dbReference type="EMBL" id="KK914318">
    <property type="protein sequence ID" value="KDP41330.1"/>
    <property type="molecule type" value="Genomic_DNA"/>
</dbReference>
<reference evidence="2 3" key="1">
    <citation type="journal article" date="2014" name="PLoS ONE">
        <title>Global Analysis of Gene Expression Profiles in Physic Nut (Jatropha curcas L.) Seedlings Exposed to Salt Stress.</title>
        <authorList>
            <person name="Zhang L."/>
            <person name="Zhang C."/>
            <person name="Wu P."/>
            <person name="Chen Y."/>
            <person name="Li M."/>
            <person name="Jiang H."/>
            <person name="Wu G."/>
        </authorList>
    </citation>
    <scope>NUCLEOTIDE SEQUENCE [LARGE SCALE GENOMIC DNA]</scope>
    <source>
        <strain evidence="3">cv. GZQX0401</strain>
        <tissue evidence="2">Young leaves</tissue>
    </source>
</reference>
<dbReference type="PANTHER" id="PTHR22715">
    <property type="entry name" value="TRANSFORMING GROWTH FACTOR BETA REGULATED GENE 1"/>
    <property type="match status" value="1"/>
</dbReference>
<accession>A0A067LA04</accession>
<keyword evidence="3" id="KW-1185">Reference proteome</keyword>
<dbReference type="PANTHER" id="PTHR22715:SF1">
    <property type="entry name" value="DNA BINDING PROTEIN"/>
    <property type="match status" value="1"/>
</dbReference>
<dbReference type="Proteomes" id="UP000027138">
    <property type="component" value="Unassembled WGS sequence"/>
</dbReference>